<name>A0A645IKD5_9ZZZZ</name>
<reference evidence="2" key="1">
    <citation type="submission" date="2019-08" db="EMBL/GenBank/DDBJ databases">
        <authorList>
            <person name="Kucharzyk K."/>
            <person name="Murdoch R.W."/>
            <person name="Higgins S."/>
            <person name="Loffler F."/>
        </authorList>
    </citation>
    <scope>NUCLEOTIDE SEQUENCE</scope>
</reference>
<evidence type="ECO:0000313" key="2">
    <source>
        <dbReference type="EMBL" id="MPN51322.1"/>
    </source>
</evidence>
<feature type="region of interest" description="Disordered" evidence="1">
    <location>
        <begin position="65"/>
        <end position="89"/>
    </location>
</feature>
<organism evidence="2">
    <name type="scientific">bioreactor metagenome</name>
    <dbReference type="NCBI Taxonomy" id="1076179"/>
    <lineage>
        <taxon>unclassified sequences</taxon>
        <taxon>metagenomes</taxon>
        <taxon>ecological metagenomes</taxon>
    </lineage>
</organism>
<comment type="caution">
    <text evidence="2">The sequence shown here is derived from an EMBL/GenBank/DDBJ whole genome shotgun (WGS) entry which is preliminary data.</text>
</comment>
<dbReference type="AlphaFoldDB" id="A0A645IKD5"/>
<protein>
    <submittedName>
        <fullName evidence="2">Uncharacterized protein</fullName>
    </submittedName>
</protein>
<evidence type="ECO:0000256" key="1">
    <source>
        <dbReference type="SAM" id="MobiDB-lite"/>
    </source>
</evidence>
<gene>
    <name evidence="2" type="ORF">SDC9_198965</name>
</gene>
<accession>A0A645IKD5</accession>
<proteinExistence type="predicted"/>
<dbReference type="EMBL" id="VSSQ01116313">
    <property type="protein sequence ID" value="MPN51322.1"/>
    <property type="molecule type" value="Genomic_DNA"/>
</dbReference>
<sequence>MGAAAAVERILVVGEQHVDVEEVAAVLVAADVAEVEDVLLDVVLVERLAELGAVAPADVGVAPVGGAGAGDADGEQDAGGDDGLLGKHD</sequence>